<keyword evidence="4" id="KW-1185">Reference proteome</keyword>
<comment type="caution">
    <text evidence="3">The sequence shown here is derived from an EMBL/GenBank/DDBJ whole genome shotgun (WGS) entry which is preliminary data.</text>
</comment>
<accession>A0ABU0D0A2</accession>
<name>A0ABU0D0A2_9BACI</name>
<dbReference type="EMBL" id="JAUSUO010000001">
    <property type="protein sequence ID" value="MDQ0341816.1"/>
    <property type="molecule type" value="Genomic_DNA"/>
</dbReference>
<evidence type="ECO:0000313" key="4">
    <source>
        <dbReference type="Proteomes" id="UP001232343"/>
    </source>
</evidence>
<protein>
    <recommendedName>
        <fullName evidence="2">DUF4350 domain-containing protein</fullName>
    </recommendedName>
</protein>
<reference evidence="3 4" key="1">
    <citation type="submission" date="2023-07" db="EMBL/GenBank/DDBJ databases">
        <title>Genomic Encyclopedia of Type Strains, Phase IV (KMG-IV): sequencing the most valuable type-strain genomes for metagenomic binning, comparative biology and taxonomic classification.</title>
        <authorList>
            <person name="Goeker M."/>
        </authorList>
    </citation>
    <scope>NUCLEOTIDE SEQUENCE [LARGE SCALE GENOMIC DNA]</scope>
    <source>
        <strain evidence="3 4">DSM 27848</strain>
    </source>
</reference>
<keyword evidence="1" id="KW-0472">Membrane</keyword>
<feature type="transmembrane region" description="Helical" evidence="1">
    <location>
        <begin position="239"/>
        <end position="257"/>
    </location>
</feature>
<gene>
    <name evidence="3" type="ORF">J2S14_000609</name>
</gene>
<organism evidence="3 4">
    <name type="scientific">Lederbergia wuyishanensis</name>
    <dbReference type="NCBI Taxonomy" id="1347903"/>
    <lineage>
        <taxon>Bacteria</taxon>
        <taxon>Bacillati</taxon>
        <taxon>Bacillota</taxon>
        <taxon>Bacilli</taxon>
        <taxon>Bacillales</taxon>
        <taxon>Bacillaceae</taxon>
        <taxon>Lederbergia</taxon>
    </lineage>
</organism>
<evidence type="ECO:0000256" key="1">
    <source>
        <dbReference type="SAM" id="Phobius"/>
    </source>
</evidence>
<dbReference type="Proteomes" id="UP001232343">
    <property type="component" value="Unassembled WGS sequence"/>
</dbReference>
<dbReference type="RefSeq" id="WP_244680033.1">
    <property type="nucleotide sequence ID" value="NZ_JALIRM010000001.1"/>
</dbReference>
<dbReference type="InterPro" id="IPR025646">
    <property type="entry name" value="DUF4350"/>
</dbReference>
<proteinExistence type="predicted"/>
<sequence length="374" mass="43500">MLRSISKTWIWLIILLVIFVLASFLMFSQKPKSYPNYVTDSPSPTGVKALYTYLQNNNDTVNRWKHRPDLLNKHVGNQLLVMIEPFFMPTTKEINEYIDFMNAGNTIILFSERPDGFFDLKSNFLEEDLSGKKIKIRDSHKTSLNGTVVSPVRLQTNKQDKILLEDKEGTIALKKKYGNGNLIVSITPEWLTNGNILSNNNIPLILSLLHEEKADIVFFDEYVHTGENASTIWTVYPKWFLILMLQLIVLSILWLWAKGKRFGPILVPREETVRFGDEGIKALAAWYLRGQRYYESLVIQADYIKQLLNERFGISASKEWTEISDLLIRKKIDISNMQMLKDIGPVLQKGKLNKQEYLLWSKRLDRLREEVVRR</sequence>
<feature type="domain" description="DUF4350" evidence="2">
    <location>
        <begin position="40"/>
        <end position="209"/>
    </location>
</feature>
<evidence type="ECO:0000259" key="2">
    <source>
        <dbReference type="Pfam" id="PF14258"/>
    </source>
</evidence>
<evidence type="ECO:0000313" key="3">
    <source>
        <dbReference type="EMBL" id="MDQ0341816.1"/>
    </source>
</evidence>
<dbReference type="Pfam" id="PF14258">
    <property type="entry name" value="DUF4350"/>
    <property type="match status" value="1"/>
</dbReference>
<feature type="transmembrane region" description="Helical" evidence="1">
    <location>
        <begin position="9"/>
        <end position="27"/>
    </location>
</feature>
<keyword evidence="1" id="KW-0812">Transmembrane</keyword>
<keyword evidence="1" id="KW-1133">Transmembrane helix</keyword>